<evidence type="ECO:0000256" key="5">
    <source>
        <dbReference type="ARBA" id="ARBA00022927"/>
    </source>
</evidence>
<keyword evidence="5 12" id="KW-0653">Protein transport</keyword>
<dbReference type="InterPro" id="IPR022645">
    <property type="entry name" value="SecD/SecF_bac"/>
</dbReference>
<evidence type="ECO:0000313" key="14">
    <source>
        <dbReference type="EMBL" id="ABV32875.1"/>
    </source>
</evidence>
<dbReference type="GO" id="GO:0065002">
    <property type="term" value="P:intracellular protein transmembrane transport"/>
    <property type="evidence" value="ECO:0007669"/>
    <property type="project" value="UniProtKB-UniRule"/>
</dbReference>
<comment type="function">
    <text evidence="9 12">Part of the Sec protein translocase complex. Interacts with the SecYEG preprotein conducting channel. SecDF uses the proton motive force (PMF) to complete protein translocation after the ATP-dependent function of SecA.</text>
</comment>
<dbReference type="InterPro" id="IPR022646">
    <property type="entry name" value="SecD/SecF_CS"/>
</dbReference>
<comment type="similarity">
    <text evidence="10">In the C-terminal section; belongs to the SecD/SecF family. SecF subfamily.</text>
</comment>
<dbReference type="Proteomes" id="UP000002016">
    <property type="component" value="Chromosome"/>
</dbReference>
<feature type="transmembrane region" description="Helical" evidence="12">
    <location>
        <begin position="268"/>
        <end position="292"/>
    </location>
</feature>
<dbReference type="GO" id="GO:0043952">
    <property type="term" value="P:protein transport by the Sec complex"/>
    <property type="evidence" value="ECO:0007669"/>
    <property type="project" value="UniProtKB-UniRule"/>
</dbReference>
<reference evidence="14 15" key="1">
    <citation type="submission" date="2007-08" db="EMBL/GenBank/DDBJ databases">
        <title>Complete sequence of Thermotoga lettingae TMO.</title>
        <authorList>
            <consortium name="US DOE Joint Genome Institute"/>
            <person name="Copeland A."/>
            <person name="Lucas S."/>
            <person name="Lapidus A."/>
            <person name="Barry K."/>
            <person name="Glavina del Rio T."/>
            <person name="Dalin E."/>
            <person name="Tice H."/>
            <person name="Pitluck S."/>
            <person name="Foster B."/>
            <person name="Bruce D."/>
            <person name="Schmutz J."/>
            <person name="Larimer F."/>
            <person name="Land M."/>
            <person name="Hauser L."/>
            <person name="Kyrpides N."/>
            <person name="Mikhailova N."/>
            <person name="Nelson K."/>
            <person name="Gogarten J.P."/>
            <person name="Noll K."/>
            <person name="Richardson P."/>
        </authorList>
    </citation>
    <scope>NUCLEOTIDE SEQUENCE [LARGE SCALE GENOMIC DNA]</scope>
    <source>
        <strain evidence="15">ATCC BAA-301 / DSM 14385 / NBRC 107922 / TMO</strain>
    </source>
</reference>
<keyword evidence="12" id="KW-0997">Cell inner membrane</keyword>
<keyword evidence="2 12" id="KW-0813">Transport</keyword>
<evidence type="ECO:0000256" key="2">
    <source>
        <dbReference type="ARBA" id="ARBA00022448"/>
    </source>
</evidence>
<dbReference type="GO" id="GO:0015450">
    <property type="term" value="F:protein-transporting ATPase activity"/>
    <property type="evidence" value="ECO:0007669"/>
    <property type="project" value="InterPro"/>
</dbReference>
<evidence type="ECO:0000256" key="1">
    <source>
        <dbReference type="ARBA" id="ARBA00004651"/>
    </source>
</evidence>
<reference evidence="14 15" key="2">
    <citation type="journal article" date="2009" name="Proc. Natl. Acad. Sci. U.S.A.">
        <title>On the chimeric nature, thermophilic origin, and phylogenetic placement of the Thermotogales.</title>
        <authorList>
            <person name="Zhaxybayeva O."/>
            <person name="Swithers K.S."/>
            <person name="Lapierre P."/>
            <person name="Fournier G.P."/>
            <person name="Bickhart D.M."/>
            <person name="DeBoy R.T."/>
            <person name="Nelson K.E."/>
            <person name="Nesbo C.L."/>
            <person name="Doolittle W.F."/>
            <person name="Gogarten J.P."/>
            <person name="Noll K.M."/>
        </authorList>
    </citation>
    <scope>NUCLEOTIDE SEQUENCE [LARGE SCALE GENOMIC DNA]</scope>
    <source>
        <strain evidence="15">ATCC BAA-301 / DSM 14385 / NBRC 107922 / TMO</strain>
    </source>
</reference>
<dbReference type="HAMAP" id="MF_01464_B">
    <property type="entry name" value="SecF_B"/>
    <property type="match status" value="1"/>
</dbReference>
<dbReference type="InterPro" id="IPR005665">
    <property type="entry name" value="SecF_bac"/>
</dbReference>
<organism evidence="14 15">
    <name type="scientific">Pseudothermotoga lettingae (strain ATCC BAA-301 / DSM 14385 / NBRC 107922 / TMO)</name>
    <name type="common">Thermotoga lettingae</name>
    <dbReference type="NCBI Taxonomy" id="416591"/>
    <lineage>
        <taxon>Bacteria</taxon>
        <taxon>Thermotogati</taxon>
        <taxon>Thermotogota</taxon>
        <taxon>Thermotogae</taxon>
        <taxon>Thermotogales</taxon>
        <taxon>Thermotogaceae</taxon>
        <taxon>Pseudothermotoga</taxon>
    </lineage>
</organism>
<feature type="transmembrane region" description="Helical" evidence="12">
    <location>
        <begin position="194"/>
        <end position="213"/>
    </location>
</feature>
<dbReference type="SUPFAM" id="SSF82866">
    <property type="entry name" value="Multidrug efflux transporter AcrB transmembrane domain"/>
    <property type="match status" value="1"/>
</dbReference>
<dbReference type="STRING" id="416591.Tlet_0305"/>
<evidence type="ECO:0000256" key="4">
    <source>
        <dbReference type="ARBA" id="ARBA00022692"/>
    </source>
</evidence>
<evidence type="ECO:0000256" key="9">
    <source>
        <dbReference type="ARBA" id="ARBA00059018"/>
    </source>
</evidence>
<evidence type="ECO:0000256" key="10">
    <source>
        <dbReference type="ARBA" id="ARBA00060856"/>
    </source>
</evidence>
<dbReference type="InterPro" id="IPR055344">
    <property type="entry name" value="SecD_SecF_C_bact"/>
</dbReference>
<dbReference type="Pfam" id="PF07549">
    <property type="entry name" value="Sec_GG"/>
    <property type="match status" value="1"/>
</dbReference>
<dbReference type="AlphaFoldDB" id="A8F3Z1"/>
<keyword evidence="4 12" id="KW-0812">Transmembrane</keyword>
<feature type="transmembrane region" description="Helical" evidence="12">
    <location>
        <begin position="12"/>
        <end position="30"/>
    </location>
</feature>
<dbReference type="NCBIfam" id="TIGR00916">
    <property type="entry name" value="2A0604s01"/>
    <property type="match status" value="1"/>
</dbReference>
<keyword evidence="6 12" id="KW-1133">Transmembrane helix</keyword>
<evidence type="ECO:0000256" key="12">
    <source>
        <dbReference type="HAMAP-Rule" id="MF_01464"/>
    </source>
</evidence>
<evidence type="ECO:0000259" key="13">
    <source>
        <dbReference type="Pfam" id="PF02355"/>
    </source>
</evidence>
<dbReference type="PANTHER" id="PTHR30081">
    <property type="entry name" value="PROTEIN-EXPORT MEMBRANE PROTEIN SEC"/>
    <property type="match status" value="1"/>
</dbReference>
<evidence type="ECO:0000256" key="11">
    <source>
        <dbReference type="ARBA" id="ARBA00061053"/>
    </source>
</evidence>
<evidence type="ECO:0000313" key="15">
    <source>
        <dbReference type="Proteomes" id="UP000002016"/>
    </source>
</evidence>
<dbReference type="GO" id="GO:0005886">
    <property type="term" value="C:plasma membrane"/>
    <property type="evidence" value="ECO:0007669"/>
    <property type="project" value="UniProtKB-SubCell"/>
</dbReference>
<comment type="similarity">
    <text evidence="12">Belongs to the SecD/SecF family. SecF subfamily.</text>
</comment>
<dbReference type="EMBL" id="CP000812">
    <property type="protein sequence ID" value="ABV32875.1"/>
    <property type="molecule type" value="Genomic_DNA"/>
</dbReference>
<dbReference type="Gene3D" id="1.20.1640.10">
    <property type="entry name" value="Multidrug efflux transporter AcrB transmembrane domain"/>
    <property type="match status" value="1"/>
</dbReference>
<comment type="subcellular location">
    <subcellularLocation>
        <location evidence="12">Cell inner membrane</location>
        <topology evidence="12">Multi-pass membrane protein</topology>
    </subcellularLocation>
    <subcellularLocation>
        <location evidence="1">Cell membrane</location>
        <topology evidence="1">Multi-pass membrane protein</topology>
    </subcellularLocation>
</comment>
<dbReference type="OrthoDB" id="9805019at2"/>
<keyword evidence="3 12" id="KW-1003">Cell membrane</keyword>
<dbReference type="FunFam" id="1.20.1640.10:FF:000024">
    <property type="entry name" value="Multifunctional fusion protein"/>
    <property type="match status" value="1"/>
</dbReference>
<feature type="transmembrane region" description="Helical" evidence="12">
    <location>
        <begin position="165"/>
        <end position="188"/>
    </location>
</feature>
<protein>
    <recommendedName>
        <fullName evidence="12">Protein-export membrane protein SecF</fullName>
    </recommendedName>
</protein>
<keyword evidence="8 12" id="KW-0472">Membrane</keyword>
<keyword evidence="7 12" id="KW-0811">Translocation</keyword>
<keyword evidence="15" id="KW-1185">Reference proteome</keyword>
<evidence type="ECO:0000256" key="6">
    <source>
        <dbReference type="ARBA" id="ARBA00022989"/>
    </source>
</evidence>
<proteinExistence type="inferred from homology"/>
<dbReference type="Pfam" id="PF02355">
    <property type="entry name" value="SecD_SecF_C"/>
    <property type="match status" value="1"/>
</dbReference>
<feature type="domain" description="Protein export membrane protein SecD/SecF C-terminal" evidence="13">
    <location>
        <begin position="112"/>
        <end position="296"/>
    </location>
</feature>
<dbReference type="InterPro" id="IPR048634">
    <property type="entry name" value="SecD_SecF_C"/>
</dbReference>
<feature type="transmembrane region" description="Helical" evidence="12">
    <location>
        <begin position="140"/>
        <end position="158"/>
    </location>
</feature>
<dbReference type="PANTHER" id="PTHR30081:SF8">
    <property type="entry name" value="PROTEIN TRANSLOCASE SUBUNIT SECF"/>
    <property type="match status" value="1"/>
</dbReference>
<dbReference type="RefSeq" id="WP_012002356.1">
    <property type="nucleotide sequence ID" value="NC_009828.1"/>
</dbReference>
<dbReference type="NCBIfam" id="TIGR00966">
    <property type="entry name" value="transloc_SecF"/>
    <property type="match status" value="1"/>
</dbReference>
<dbReference type="eggNOG" id="COG0341">
    <property type="taxonomic scope" value="Bacteria"/>
</dbReference>
<name>A8F3Z1_PSELT</name>
<comment type="subunit">
    <text evidence="12">Forms a complex with SecD. Part of the essential Sec protein translocation apparatus which comprises SecA, SecYEG and auxiliary proteins SecDF. Other proteins may also be involved.</text>
</comment>
<evidence type="ECO:0000256" key="7">
    <source>
        <dbReference type="ARBA" id="ARBA00023010"/>
    </source>
</evidence>
<comment type="similarity">
    <text evidence="11">In the N-terminal section; belongs to the SecD/SecF family. SecD subfamily.</text>
</comment>
<sequence precursor="true">MKKMDFVGKRKFFIIISTILIVASVISMLAKGFNFGVEFTGGSEIILRVESNSFSESDVRTILQNISSDFEAARVTRVRSVGDPEGITKFSITLSKTFETEEKAKVQSSIEQQISTVGVKGQVISFNETGGSAAEEIRRLTWRSILITLAAVLVYITLRFNFVFGIGATIALIHDVLITLGIFSFTGYELNVPAVAAFLTLIGYSLNDTIVVYDRIRENMKKFKGKEISSLVNESINQVFRRTLNTSLTTFFVVFILFLFAGNAIKPFAFGMTIGVVVGTYSSIYIASPLVIKWVKSR</sequence>
<dbReference type="PRINTS" id="PR01755">
    <property type="entry name" value="SECFTRNLCASE"/>
</dbReference>
<dbReference type="GO" id="GO:0006605">
    <property type="term" value="P:protein targeting"/>
    <property type="evidence" value="ECO:0007669"/>
    <property type="project" value="UniProtKB-UniRule"/>
</dbReference>
<dbReference type="HOGENOM" id="CLU_050012_0_1_0"/>
<dbReference type="KEGG" id="tle:Tlet_0305"/>
<feature type="transmembrane region" description="Helical" evidence="12">
    <location>
        <begin position="244"/>
        <end position="262"/>
    </location>
</feature>
<gene>
    <name evidence="12" type="primary">secF</name>
    <name evidence="14" type="ordered locus">Tlet_0305</name>
</gene>
<dbReference type="InterPro" id="IPR022813">
    <property type="entry name" value="SecD/SecF_arch_bac"/>
</dbReference>
<evidence type="ECO:0000256" key="8">
    <source>
        <dbReference type="ARBA" id="ARBA00023136"/>
    </source>
</evidence>
<evidence type="ECO:0000256" key="3">
    <source>
        <dbReference type="ARBA" id="ARBA00022475"/>
    </source>
</evidence>
<accession>A8F3Z1</accession>